<dbReference type="OrthoDB" id="3238162at2"/>
<keyword evidence="3" id="KW-1185">Reference proteome</keyword>
<dbReference type="eggNOG" id="ENOG50333MW">
    <property type="taxonomic scope" value="Bacteria"/>
</dbReference>
<keyword evidence="1" id="KW-0812">Transmembrane</keyword>
<keyword evidence="1" id="KW-0472">Membrane</keyword>
<organism evidence="2 3">
    <name type="scientific">Bifidobacterium merycicum</name>
    <dbReference type="NCBI Taxonomy" id="78345"/>
    <lineage>
        <taxon>Bacteria</taxon>
        <taxon>Bacillati</taxon>
        <taxon>Actinomycetota</taxon>
        <taxon>Actinomycetes</taxon>
        <taxon>Bifidobacteriales</taxon>
        <taxon>Bifidobacteriaceae</taxon>
        <taxon>Bifidobacterium</taxon>
    </lineage>
</organism>
<dbReference type="STRING" id="78345.BMERY_0116"/>
<sequence>MSRRNNESLMPWSHRQSPFMQMFITMLAGAASAFIGTIAHRMGAFMNIPYGLVIALLILGISTWCARARMGSTGIGVHLIASSITAWGVAICGVNGSALTPVGFSGSVPFFSQNVGYLWLYGLVVLQVIMLFLPRKWFMIPPRKEYTTAAKRTSRP</sequence>
<evidence type="ECO:0000313" key="2">
    <source>
        <dbReference type="EMBL" id="KFI70701.1"/>
    </source>
</evidence>
<protein>
    <submittedName>
        <fullName evidence="2">Putative alcohol dehydrogenase</fullName>
    </submittedName>
</protein>
<reference evidence="2 3" key="1">
    <citation type="submission" date="2014-03" db="EMBL/GenBank/DDBJ databases">
        <title>Genomics of Bifidobacteria.</title>
        <authorList>
            <person name="Ventura M."/>
            <person name="Milani C."/>
            <person name="Lugli G.A."/>
        </authorList>
    </citation>
    <scope>NUCLEOTIDE SEQUENCE [LARGE SCALE GENOMIC DNA]</scope>
    <source>
        <strain evidence="2 3">LMG 11341</strain>
    </source>
</reference>
<evidence type="ECO:0000256" key="1">
    <source>
        <dbReference type="SAM" id="Phobius"/>
    </source>
</evidence>
<evidence type="ECO:0000313" key="3">
    <source>
        <dbReference type="Proteomes" id="UP000029060"/>
    </source>
</evidence>
<name>A0A087BI51_9BIFI</name>
<dbReference type="RefSeq" id="WP_051915021.1">
    <property type="nucleotide sequence ID" value="NZ_JGZC01000005.1"/>
</dbReference>
<dbReference type="Proteomes" id="UP000029060">
    <property type="component" value="Unassembled WGS sequence"/>
</dbReference>
<feature type="transmembrane region" description="Helical" evidence="1">
    <location>
        <begin position="48"/>
        <end position="65"/>
    </location>
</feature>
<feature type="transmembrane region" description="Helical" evidence="1">
    <location>
        <begin position="116"/>
        <end position="134"/>
    </location>
</feature>
<keyword evidence="1" id="KW-1133">Transmembrane helix</keyword>
<dbReference type="EMBL" id="JGZC01000005">
    <property type="protein sequence ID" value="KFI70701.1"/>
    <property type="molecule type" value="Genomic_DNA"/>
</dbReference>
<feature type="transmembrane region" description="Helical" evidence="1">
    <location>
        <begin position="77"/>
        <end position="96"/>
    </location>
</feature>
<gene>
    <name evidence="2" type="ORF">BMERY_0116</name>
</gene>
<feature type="transmembrane region" description="Helical" evidence="1">
    <location>
        <begin position="21"/>
        <end position="42"/>
    </location>
</feature>
<proteinExistence type="predicted"/>
<dbReference type="AlphaFoldDB" id="A0A087BI51"/>
<comment type="caution">
    <text evidence="2">The sequence shown here is derived from an EMBL/GenBank/DDBJ whole genome shotgun (WGS) entry which is preliminary data.</text>
</comment>
<accession>A0A087BI51</accession>